<dbReference type="GO" id="GO:0034332">
    <property type="term" value="P:adherens junction organization"/>
    <property type="evidence" value="ECO:0007669"/>
    <property type="project" value="TreeGrafter"/>
</dbReference>
<dbReference type="GO" id="GO:0007156">
    <property type="term" value="P:homophilic cell adhesion via plasma membrane adhesion molecules"/>
    <property type="evidence" value="ECO:0007669"/>
    <property type="project" value="InterPro"/>
</dbReference>
<evidence type="ECO:0000313" key="11">
    <source>
        <dbReference type="Proteomes" id="UP000053766"/>
    </source>
</evidence>
<keyword evidence="2" id="KW-0812">Transmembrane</keyword>
<dbReference type="PANTHER" id="PTHR24027:SF422">
    <property type="entry name" value="CADHERIN DOMAIN-CONTAINING PROTEIN"/>
    <property type="match status" value="1"/>
</dbReference>
<evidence type="ECO:0000256" key="1">
    <source>
        <dbReference type="ARBA" id="ARBA00004167"/>
    </source>
</evidence>
<dbReference type="GO" id="GO:0008013">
    <property type="term" value="F:beta-catenin binding"/>
    <property type="evidence" value="ECO:0007669"/>
    <property type="project" value="TreeGrafter"/>
</dbReference>
<evidence type="ECO:0000259" key="9">
    <source>
        <dbReference type="PROSITE" id="PS50268"/>
    </source>
</evidence>
<evidence type="ECO:0000256" key="3">
    <source>
        <dbReference type="ARBA" id="ARBA00022729"/>
    </source>
</evidence>
<dbReference type="Gene3D" id="2.60.40.60">
    <property type="entry name" value="Cadherins"/>
    <property type="match status" value="2"/>
</dbReference>
<evidence type="ECO:0000256" key="2">
    <source>
        <dbReference type="ARBA" id="ARBA00022692"/>
    </source>
</evidence>
<accession>A0A0D8XMX8</accession>
<organism evidence="10 11">
    <name type="scientific">Dictyocaulus viviparus</name>
    <name type="common">Bovine lungworm</name>
    <dbReference type="NCBI Taxonomy" id="29172"/>
    <lineage>
        <taxon>Eukaryota</taxon>
        <taxon>Metazoa</taxon>
        <taxon>Ecdysozoa</taxon>
        <taxon>Nematoda</taxon>
        <taxon>Chromadorea</taxon>
        <taxon>Rhabditida</taxon>
        <taxon>Rhabditina</taxon>
        <taxon>Rhabditomorpha</taxon>
        <taxon>Strongyloidea</taxon>
        <taxon>Metastrongylidae</taxon>
        <taxon>Dictyocaulus</taxon>
    </lineage>
</organism>
<dbReference type="InterPro" id="IPR015919">
    <property type="entry name" value="Cadherin-like_sf"/>
</dbReference>
<dbReference type="GO" id="GO:0016477">
    <property type="term" value="P:cell migration"/>
    <property type="evidence" value="ECO:0007669"/>
    <property type="project" value="TreeGrafter"/>
</dbReference>
<name>A0A0D8XMX8_DICVI</name>
<dbReference type="InterPro" id="IPR002126">
    <property type="entry name" value="Cadherin-like_dom"/>
</dbReference>
<reference evidence="11" key="2">
    <citation type="journal article" date="2016" name="Sci. Rep.">
        <title>Dictyocaulus viviparus genome, variome and transcriptome elucidate lungworm biology and support future intervention.</title>
        <authorList>
            <person name="McNulty S.N."/>
            <person name="Strube C."/>
            <person name="Rosa B.A."/>
            <person name="Martin J.C."/>
            <person name="Tyagi R."/>
            <person name="Choi Y.J."/>
            <person name="Wang Q."/>
            <person name="Hallsworth Pepin K."/>
            <person name="Zhang X."/>
            <person name="Ozersky P."/>
            <person name="Wilson R.K."/>
            <person name="Sternberg P.W."/>
            <person name="Gasser R.B."/>
            <person name="Mitreva M."/>
        </authorList>
    </citation>
    <scope>NUCLEOTIDE SEQUENCE [LARGE SCALE GENOMIC DNA]</scope>
    <source>
        <strain evidence="11">HannoverDv2000</strain>
    </source>
</reference>
<dbReference type="EMBL" id="KN716427">
    <property type="protein sequence ID" value="KJH45107.1"/>
    <property type="molecule type" value="Genomic_DNA"/>
</dbReference>
<dbReference type="GO" id="GO:0016339">
    <property type="term" value="P:calcium-dependent cell-cell adhesion via plasma membrane cell adhesion molecules"/>
    <property type="evidence" value="ECO:0007669"/>
    <property type="project" value="TreeGrafter"/>
</dbReference>
<evidence type="ECO:0000256" key="6">
    <source>
        <dbReference type="ARBA" id="ARBA00022989"/>
    </source>
</evidence>
<dbReference type="GO" id="GO:0005912">
    <property type="term" value="C:adherens junction"/>
    <property type="evidence" value="ECO:0007669"/>
    <property type="project" value="TreeGrafter"/>
</dbReference>
<proteinExistence type="predicted"/>
<reference evidence="10 11" key="1">
    <citation type="submission" date="2013-11" db="EMBL/GenBank/DDBJ databases">
        <title>Draft genome of the bovine lungworm Dictyocaulus viviparus.</title>
        <authorList>
            <person name="Mitreva M."/>
        </authorList>
    </citation>
    <scope>NUCLEOTIDE SEQUENCE [LARGE SCALE GENOMIC DNA]</scope>
    <source>
        <strain evidence="10 11">HannoverDv2000</strain>
    </source>
</reference>
<dbReference type="GO" id="GO:0005509">
    <property type="term" value="F:calcium ion binding"/>
    <property type="evidence" value="ECO:0007669"/>
    <property type="project" value="UniProtKB-UniRule"/>
</dbReference>
<dbReference type="GO" id="GO:0045296">
    <property type="term" value="F:cadherin binding"/>
    <property type="evidence" value="ECO:0007669"/>
    <property type="project" value="TreeGrafter"/>
</dbReference>
<keyword evidence="6" id="KW-1133">Transmembrane helix</keyword>
<dbReference type="Proteomes" id="UP000053766">
    <property type="component" value="Unassembled WGS sequence"/>
</dbReference>
<dbReference type="OrthoDB" id="6252479at2759"/>
<dbReference type="GO" id="GO:0016342">
    <property type="term" value="C:catenin complex"/>
    <property type="evidence" value="ECO:0007669"/>
    <property type="project" value="TreeGrafter"/>
</dbReference>
<evidence type="ECO:0000256" key="5">
    <source>
        <dbReference type="ARBA" id="ARBA00022837"/>
    </source>
</evidence>
<gene>
    <name evidence="10" type="ORF">DICVIV_08864</name>
</gene>
<dbReference type="STRING" id="29172.A0A0D8XMX8"/>
<protein>
    <submittedName>
        <fullName evidence="10">Cadherin domain protein</fullName>
    </submittedName>
</protein>
<dbReference type="SUPFAM" id="SSF49313">
    <property type="entry name" value="Cadherin-like"/>
    <property type="match status" value="2"/>
</dbReference>
<dbReference type="GO" id="GO:0000902">
    <property type="term" value="P:cell morphogenesis"/>
    <property type="evidence" value="ECO:0007669"/>
    <property type="project" value="TreeGrafter"/>
</dbReference>
<keyword evidence="4" id="KW-0677">Repeat</keyword>
<evidence type="ECO:0000313" key="10">
    <source>
        <dbReference type="EMBL" id="KJH45107.1"/>
    </source>
</evidence>
<evidence type="ECO:0000256" key="4">
    <source>
        <dbReference type="ARBA" id="ARBA00022737"/>
    </source>
</evidence>
<dbReference type="GO" id="GO:0007043">
    <property type="term" value="P:cell-cell junction assembly"/>
    <property type="evidence" value="ECO:0007669"/>
    <property type="project" value="TreeGrafter"/>
</dbReference>
<keyword evidence="3" id="KW-0732">Signal</keyword>
<keyword evidence="11" id="KW-1185">Reference proteome</keyword>
<feature type="domain" description="Cadherin" evidence="9">
    <location>
        <begin position="9"/>
        <end position="95"/>
    </location>
</feature>
<dbReference type="GO" id="GO:0044331">
    <property type="term" value="P:cell-cell adhesion mediated by cadherin"/>
    <property type="evidence" value="ECO:0007669"/>
    <property type="project" value="TreeGrafter"/>
</dbReference>
<dbReference type="InterPro" id="IPR039808">
    <property type="entry name" value="Cadherin"/>
</dbReference>
<dbReference type="Pfam" id="PF00028">
    <property type="entry name" value="Cadherin"/>
    <property type="match status" value="1"/>
</dbReference>
<dbReference type="CDD" id="cd11304">
    <property type="entry name" value="Cadherin_repeat"/>
    <property type="match status" value="1"/>
</dbReference>
<comment type="subcellular location">
    <subcellularLocation>
        <location evidence="1">Membrane</location>
        <topology evidence="1">Single-pass membrane protein</topology>
    </subcellularLocation>
</comment>
<dbReference type="AlphaFoldDB" id="A0A0D8XMX8"/>
<keyword evidence="5 8" id="KW-0106">Calcium</keyword>
<feature type="domain" description="Cadherin" evidence="9">
    <location>
        <begin position="97"/>
        <end position="174"/>
    </location>
</feature>
<keyword evidence="7" id="KW-0472">Membrane</keyword>
<sequence length="209" mass="23482">MIHENFHIRVFASDADVGKNAELFYNITNGDPRFSINENGYIATNTPAKAEEVFTVTIQVTDRGLPPQMNQAKIIMTAIATKERAKGVVNRAPEFVKNTSKKIPVSDADQVGFTIGKFEAMDPDGDTIWWSIIDGNLNDTFSLKSDSGLLQLSKPIESIHHNISSLILLIQISDGELNDTTEVNYQYSFTSLVIFYNYESKYVEQILYF</sequence>
<dbReference type="PANTHER" id="PTHR24027">
    <property type="entry name" value="CADHERIN-23"/>
    <property type="match status" value="1"/>
</dbReference>
<evidence type="ECO:0000256" key="7">
    <source>
        <dbReference type="ARBA" id="ARBA00023136"/>
    </source>
</evidence>
<evidence type="ECO:0000256" key="8">
    <source>
        <dbReference type="PROSITE-ProRule" id="PRU00043"/>
    </source>
</evidence>
<dbReference type="PROSITE" id="PS50268">
    <property type="entry name" value="CADHERIN_2"/>
    <property type="match status" value="2"/>
</dbReference>